<protein>
    <recommendedName>
        <fullName evidence="1">Beta-glucuronidase C-terminal domain-containing protein</fullName>
    </recommendedName>
</protein>
<evidence type="ECO:0000313" key="3">
    <source>
        <dbReference type="Proteomes" id="UP001201262"/>
    </source>
</evidence>
<gene>
    <name evidence="2" type="ORF">BGW36DRAFT_424921</name>
</gene>
<dbReference type="RefSeq" id="XP_046073787.1">
    <property type="nucleotide sequence ID" value="XM_046220039.1"/>
</dbReference>
<dbReference type="Pfam" id="PF16862">
    <property type="entry name" value="Glyco_hydro_79C"/>
    <property type="match status" value="1"/>
</dbReference>
<accession>A0AAD4KU88</accession>
<dbReference type="Proteomes" id="UP001201262">
    <property type="component" value="Unassembled WGS sequence"/>
</dbReference>
<proteinExistence type="predicted"/>
<dbReference type="Gene3D" id="3.20.20.80">
    <property type="entry name" value="Glycosidases"/>
    <property type="match status" value="1"/>
</dbReference>
<dbReference type="PANTHER" id="PTHR36183">
    <property type="entry name" value="BETA-GLUCURONIDASE"/>
    <property type="match status" value="1"/>
</dbReference>
<name>A0AAD4KU88_9EURO</name>
<reference evidence="2" key="1">
    <citation type="submission" date="2021-12" db="EMBL/GenBank/DDBJ databases">
        <title>Convergent genome expansion in fungi linked to evolution of root-endophyte symbiosis.</title>
        <authorList>
            <consortium name="DOE Joint Genome Institute"/>
            <person name="Ke Y.-H."/>
            <person name="Bonito G."/>
            <person name="Liao H.-L."/>
            <person name="Looney B."/>
            <person name="Rojas-Flechas A."/>
            <person name="Nash J."/>
            <person name="Hameed K."/>
            <person name="Schadt C."/>
            <person name="Martin F."/>
            <person name="Crous P.W."/>
            <person name="Miettinen O."/>
            <person name="Magnuson J.K."/>
            <person name="Labbe J."/>
            <person name="Jacobson D."/>
            <person name="Doktycz M.J."/>
            <person name="Veneault-Fourrey C."/>
            <person name="Kuo A."/>
            <person name="Mondo S."/>
            <person name="Calhoun S."/>
            <person name="Riley R."/>
            <person name="Ohm R."/>
            <person name="LaButti K."/>
            <person name="Andreopoulos B."/>
            <person name="Pangilinan J."/>
            <person name="Nolan M."/>
            <person name="Tritt A."/>
            <person name="Clum A."/>
            <person name="Lipzen A."/>
            <person name="Daum C."/>
            <person name="Barry K."/>
            <person name="Grigoriev I.V."/>
            <person name="Vilgalys R."/>
        </authorList>
    </citation>
    <scope>NUCLEOTIDE SEQUENCE</scope>
    <source>
        <strain evidence="2">PMI_201</strain>
    </source>
</reference>
<comment type="caution">
    <text evidence="2">The sequence shown here is derived from an EMBL/GenBank/DDBJ whole genome shotgun (WGS) entry which is preliminary data.</text>
</comment>
<keyword evidence="3" id="KW-1185">Reference proteome</keyword>
<dbReference type="AlphaFoldDB" id="A0AAD4KU88"/>
<dbReference type="InterPro" id="IPR031728">
    <property type="entry name" value="GlcAase_C"/>
</dbReference>
<dbReference type="InterPro" id="IPR052974">
    <property type="entry name" value="GH79_Enzymes"/>
</dbReference>
<dbReference type="EMBL" id="JAJTJA010000004">
    <property type="protein sequence ID" value="KAH8700081.1"/>
    <property type="molecule type" value="Genomic_DNA"/>
</dbReference>
<sequence>MNHTATTSLFSPLVSQIEYLKTNNPDVQFVLSGTGSGIQSSIKLQADFGASLWCIDFQLYSLTQGVARVDATHRPAAPHTYWVPDASAGDTNPGPQTRGVWYALPFIADFIEKNPGKVVEVNLGSDVLMAYAMYDESTSQLSKLALINLRTWIKGGNTGNRGTEKVTFAVSSDKSTYKVQRLVSAAGAQAMGFDYAGPTENITWAGEQWSYSIDQGQGHLVAGVPTEVTHTVVNGEVTIEVSDSEAVLITF</sequence>
<evidence type="ECO:0000259" key="1">
    <source>
        <dbReference type="Pfam" id="PF16862"/>
    </source>
</evidence>
<organism evidence="2 3">
    <name type="scientific">Talaromyces proteolyticus</name>
    <dbReference type="NCBI Taxonomy" id="1131652"/>
    <lineage>
        <taxon>Eukaryota</taxon>
        <taxon>Fungi</taxon>
        <taxon>Dikarya</taxon>
        <taxon>Ascomycota</taxon>
        <taxon>Pezizomycotina</taxon>
        <taxon>Eurotiomycetes</taxon>
        <taxon>Eurotiomycetidae</taxon>
        <taxon>Eurotiales</taxon>
        <taxon>Trichocomaceae</taxon>
        <taxon>Talaromyces</taxon>
        <taxon>Talaromyces sect. Bacilispori</taxon>
    </lineage>
</organism>
<evidence type="ECO:0000313" key="2">
    <source>
        <dbReference type="EMBL" id="KAH8700081.1"/>
    </source>
</evidence>
<dbReference type="GeneID" id="70250326"/>
<feature type="domain" description="Beta-glucuronidase C-terminal" evidence="1">
    <location>
        <begin position="130"/>
        <end position="248"/>
    </location>
</feature>
<dbReference type="PANTHER" id="PTHR36183:SF2">
    <property type="entry name" value="BETA-GLUCURONIDASE C-TERMINAL DOMAIN-CONTAINING PROTEIN"/>
    <property type="match status" value="1"/>
</dbReference>